<dbReference type="EMBL" id="JALJOU010000018">
    <property type="protein sequence ID" value="KAK9838460.1"/>
    <property type="molecule type" value="Genomic_DNA"/>
</dbReference>
<keyword evidence="3" id="KW-1185">Reference proteome</keyword>
<name>A0AAW1RXU0_9CHLO</name>
<evidence type="ECO:0000313" key="3">
    <source>
        <dbReference type="Proteomes" id="UP001445335"/>
    </source>
</evidence>
<proteinExistence type="predicted"/>
<organism evidence="2 3">
    <name type="scientific">Elliptochloris bilobata</name>
    <dbReference type="NCBI Taxonomy" id="381761"/>
    <lineage>
        <taxon>Eukaryota</taxon>
        <taxon>Viridiplantae</taxon>
        <taxon>Chlorophyta</taxon>
        <taxon>core chlorophytes</taxon>
        <taxon>Trebouxiophyceae</taxon>
        <taxon>Trebouxiophyceae incertae sedis</taxon>
        <taxon>Elliptochloris clade</taxon>
        <taxon>Elliptochloris</taxon>
    </lineage>
</organism>
<feature type="region of interest" description="Disordered" evidence="1">
    <location>
        <begin position="1"/>
        <end position="36"/>
    </location>
</feature>
<protein>
    <submittedName>
        <fullName evidence="2">Uncharacterized protein</fullName>
    </submittedName>
</protein>
<dbReference type="Proteomes" id="UP001445335">
    <property type="component" value="Unassembled WGS sequence"/>
</dbReference>
<evidence type="ECO:0000256" key="1">
    <source>
        <dbReference type="SAM" id="MobiDB-lite"/>
    </source>
</evidence>
<dbReference type="AlphaFoldDB" id="A0AAW1RXU0"/>
<accession>A0AAW1RXU0</accession>
<reference evidence="2 3" key="1">
    <citation type="journal article" date="2024" name="Nat. Commun.">
        <title>Phylogenomics reveals the evolutionary origins of lichenization in chlorophyte algae.</title>
        <authorList>
            <person name="Puginier C."/>
            <person name="Libourel C."/>
            <person name="Otte J."/>
            <person name="Skaloud P."/>
            <person name="Haon M."/>
            <person name="Grisel S."/>
            <person name="Petersen M."/>
            <person name="Berrin J.G."/>
            <person name="Delaux P.M."/>
            <person name="Dal Grande F."/>
            <person name="Keller J."/>
        </authorList>
    </citation>
    <scope>NUCLEOTIDE SEQUENCE [LARGE SCALE GENOMIC DNA]</scope>
    <source>
        <strain evidence="2 3">SAG 245.80</strain>
    </source>
</reference>
<evidence type="ECO:0000313" key="2">
    <source>
        <dbReference type="EMBL" id="KAK9838460.1"/>
    </source>
</evidence>
<gene>
    <name evidence="2" type="ORF">WJX81_000805</name>
</gene>
<feature type="region of interest" description="Disordered" evidence="1">
    <location>
        <begin position="76"/>
        <end position="124"/>
    </location>
</feature>
<sequence>MSFLEDRRQGGTHTRSRAPFAQCENVQGDNFPEPASFQLKKKRGSDVARVGGHGQGFDPAVYAANRASNAQTRLESRAKMSVGSGDILAHTQRSWQRTRKVRGPATRGTTERSRTSSRGGGAGS</sequence>
<comment type="caution">
    <text evidence="2">The sequence shown here is derived from an EMBL/GenBank/DDBJ whole genome shotgun (WGS) entry which is preliminary data.</text>
</comment>